<dbReference type="EMBL" id="BJXR01000063">
    <property type="protein sequence ID" value="GEN12560.1"/>
    <property type="molecule type" value="Genomic_DNA"/>
</dbReference>
<keyword evidence="7" id="KW-0175">Coiled coil</keyword>
<evidence type="ECO:0008006" key="11">
    <source>
        <dbReference type="Google" id="ProtNLM"/>
    </source>
</evidence>
<organism evidence="9 10">
    <name type="scientific">Myxococcus fulvus</name>
    <dbReference type="NCBI Taxonomy" id="33"/>
    <lineage>
        <taxon>Bacteria</taxon>
        <taxon>Pseudomonadati</taxon>
        <taxon>Myxococcota</taxon>
        <taxon>Myxococcia</taxon>
        <taxon>Myxococcales</taxon>
        <taxon>Cystobacterineae</taxon>
        <taxon>Myxococcaceae</taxon>
        <taxon>Myxococcus</taxon>
    </lineage>
</organism>
<name>A0A511TEG3_MYXFU</name>
<comment type="caution">
    <text evidence="9">The sequence shown here is derived from an EMBL/GenBank/DDBJ whole genome shotgun (WGS) entry which is preliminary data.</text>
</comment>
<accession>A0A511TEG3</accession>
<keyword evidence="6" id="KW-0131">Cell cycle</keyword>
<evidence type="ECO:0000313" key="10">
    <source>
        <dbReference type="Proteomes" id="UP000321514"/>
    </source>
</evidence>
<keyword evidence="5 8" id="KW-0472">Membrane</keyword>
<dbReference type="Gene3D" id="1.20.5.170">
    <property type="match status" value="1"/>
</dbReference>
<sequence length="106" mass="11358">MRGEGSLVPSVAFMTARGKLLGVAVGVAGALSLLSVADAKGFRRYLSLRQDVSALQQRNAALDAQNEALRQEIAALRKDPAALERAVREELGYVKPGELVFHLESP</sequence>
<evidence type="ECO:0000256" key="8">
    <source>
        <dbReference type="SAM" id="Phobius"/>
    </source>
</evidence>
<dbReference type="GO" id="GO:0043093">
    <property type="term" value="P:FtsZ-dependent cytokinesis"/>
    <property type="evidence" value="ECO:0007669"/>
    <property type="project" value="TreeGrafter"/>
</dbReference>
<keyword evidence="2" id="KW-0132">Cell division</keyword>
<keyword evidence="4 8" id="KW-1133">Transmembrane helix</keyword>
<evidence type="ECO:0000256" key="6">
    <source>
        <dbReference type="ARBA" id="ARBA00023306"/>
    </source>
</evidence>
<evidence type="ECO:0000256" key="3">
    <source>
        <dbReference type="ARBA" id="ARBA00022692"/>
    </source>
</evidence>
<keyword evidence="1" id="KW-1003">Cell membrane</keyword>
<dbReference type="STRING" id="1334629.MFUL124B02_22735"/>
<evidence type="ECO:0000256" key="5">
    <source>
        <dbReference type="ARBA" id="ARBA00023136"/>
    </source>
</evidence>
<feature type="coiled-coil region" evidence="7">
    <location>
        <begin position="45"/>
        <end position="79"/>
    </location>
</feature>
<evidence type="ECO:0000256" key="2">
    <source>
        <dbReference type="ARBA" id="ARBA00022618"/>
    </source>
</evidence>
<evidence type="ECO:0000256" key="1">
    <source>
        <dbReference type="ARBA" id="ARBA00022475"/>
    </source>
</evidence>
<evidence type="ECO:0000256" key="7">
    <source>
        <dbReference type="SAM" id="Coils"/>
    </source>
</evidence>
<dbReference type="PANTHER" id="PTHR37485:SF1">
    <property type="entry name" value="CELL DIVISION PROTEIN FTSB"/>
    <property type="match status" value="1"/>
</dbReference>
<dbReference type="AlphaFoldDB" id="A0A511TEG3"/>
<proteinExistence type="predicted"/>
<keyword evidence="3 8" id="KW-0812">Transmembrane</keyword>
<dbReference type="InterPro" id="IPR007060">
    <property type="entry name" value="FtsL/DivIC"/>
</dbReference>
<evidence type="ECO:0000256" key="4">
    <source>
        <dbReference type="ARBA" id="ARBA00022989"/>
    </source>
</evidence>
<feature type="transmembrane region" description="Helical" evidence="8">
    <location>
        <begin position="20"/>
        <end position="39"/>
    </location>
</feature>
<dbReference type="Proteomes" id="UP000321514">
    <property type="component" value="Unassembled WGS sequence"/>
</dbReference>
<dbReference type="InterPro" id="IPR023081">
    <property type="entry name" value="Cell_div_FtsB"/>
</dbReference>
<gene>
    <name evidence="9" type="ORF">MFU01_75970</name>
</gene>
<protein>
    <recommendedName>
        <fullName evidence="11">Septum formation initiator family protein</fullName>
    </recommendedName>
</protein>
<dbReference type="Pfam" id="PF04977">
    <property type="entry name" value="DivIC"/>
    <property type="match status" value="1"/>
</dbReference>
<evidence type="ECO:0000313" key="9">
    <source>
        <dbReference type="EMBL" id="GEN12560.1"/>
    </source>
</evidence>
<reference evidence="9 10" key="1">
    <citation type="submission" date="2019-07" db="EMBL/GenBank/DDBJ databases">
        <title>Whole genome shotgun sequence of Myxococcus fulvus NBRC 100333.</title>
        <authorList>
            <person name="Hosoyama A."/>
            <person name="Uohara A."/>
            <person name="Ohji S."/>
            <person name="Ichikawa N."/>
        </authorList>
    </citation>
    <scope>NUCLEOTIDE SEQUENCE [LARGE SCALE GENOMIC DNA]</scope>
    <source>
        <strain evidence="9 10">NBRC 100333</strain>
    </source>
</reference>
<dbReference type="GO" id="GO:0030428">
    <property type="term" value="C:cell septum"/>
    <property type="evidence" value="ECO:0007669"/>
    <property type="project" value="TreeGrafter"/>
</dbReference>
<dbReference type="PANTHER" id="PTHR37485">
    <property type="entry name" value="CELL DIVISION PROTEIN FTSB"/>
    <property type="match status" value="1"/>
</dbReference>